<gene>
    <name evidence="1" type="ORF">CSSPJE1EN1_LOCUS27056</name>
</gene>
<organism evidence="1 2">
    <name type="scientific">Sphagnum jensenii</name>
    <dbReference type="NCBI Taxonomy" id="128206"/>
    <lineage>
        <taxon>Eukaryota</taxon>
        <taxon>Viridiplantae</taxon>
        <taxon>Streptophyta</taxon>
        <taxon>Embryophyta</taxon>
        <taxon>Bryophyta</taxon>
        <taxon>Sphagnophytina</taxon>
        <taxon>Sphagnopsida</taxon>
        <taxon>Sphagnales</taxon>
        <taxon>Sphagnaceae</taxon>
        <taxon>Sphagnum</taxon>
    </lineage>
</organism>
<evidence type="ECO:0000313" key="1">
    <source>
        <dbReference type="EMBL" id="CAK9251678.1"/>
    </source>
</evidence>
<comment type="caution">
    <text evidence="1">The sequence shown here is derived from an EMBL/GenBank/DDBJ whole genome shotgun (WGS) entry which is preliminary data.</text>
</comment>
<protein>
    <submittedName>
        <fullName evidence="1">Uncharacterized protein</fullName>
    </submittedName>
</protein>
<evidence type="ECO:0000313" key="2">
    <source>
        <dbReference type="Proteomes" id="UP001497444"/>
    </source>
</evidence>
<name>A0ABP0VB70_9BRYO</name>
<sequence>MGWFMRKVTNPFKRMWSAVHSVTESPNRNTKQDHHKHEFCRSGQGLGKLYNEVRSCHYEDVQVMWSMLQQSHHPLGSPKRRRITRSFQ</sequence>
<reference evidence="1" key="1">
    <citation type="submission" date="2024-02" db="EMBL/GenBank/DDBJ databases">
        <authorList>
            <consortium name="ELIXIR-Norway"/>
            <consortium name="Elixir Norway"/>
        </authorList>
    </citation>
    <scope>NUCLEOTIDE SEQUENCE</scope>
</reference>
<dbReference type="Proteomes" id="UP001497444">
    <property type="component" value="Unassembled WGS sequence"/>
</dbReference>
<keyword evidence="2" id="KW-1185">Reference proteome</keyword>
<dbReference type="PANTHER" id="PTHR33181:SF59">
    <property type="entry name" value="OVATE FAMILY PROTEIN"/>
    <property type="match status" value="1"/>
</dbReference>
<proteinExistence type="predicted"/>
<dbReference type="EMBL" id="CAXAQS010000447">
    <property type="protein sequence ID" value="CAK9251678.1"/>
    <property type="molecule type" value="Genomic_DNA"/>
</dbReference>
<dbReference type="PANTHER" id="PTHR33181">
    <property type="entry name" value="OS01G0778500 PROTEIN"/>
    <property type="match status" value="1"/>
</dbReference>
<accession>A0ABP0VB70</accession>